<keyword evidence="10 17" id="KW-1133">Transmembrane helix</keyword>
<evidence type="ECO:0000256" key="16">
    <source>
        <dbReference type="ARBA" id="ARBA00047594"/>
    </source>
</evidence>
<protein>
    <recommendedName>
        <fullName evidence="4 17">Undecaprenyl-diphosphatase</fullName>
        <ecNumber evidence="3 17">3.6.1.27</ecNumber>
    </recommendedName>
    <alternativeName>
        <fullName evidence="15 17">Bacitracin resistance protein</fullName>
    </alternativeName>
    <alternativeName>
        <fullName evidence="14 17">Undecaprenyl pyrophosphate phosphatase</fullName>
    </alternativeName>
</protein>
<keyword evidence="12 17" id="KW-0046">Antibiotic resistance</keyword>
<name>A0A7Y6A4W6_9CELL</name>
<evidence type="ECO:0000256" key="5">
    <source>
        <dbReference type="ARBA" id="ARBA00022475"/>
    </source>
</evidence>
<keyword evidence="19" id="KW-1185">Reference proteome</keyword>
<evidence type="ECO:0000256" key="6">
    <source>
        <dbReference type="ARBA" id="ARBA00022692"/>
    </source>
</evidence>
<dbReference type="PANTHER" id="PTHR30622">
    <property type="entry name" value="UNDECAPRENYL-DIPHOSPHATASE"/>
    <property type="match status" value="1"/>
</dbReference>
<comment type="function">
    <text evidence="17">Catalyzes the dephosphorylation of undecaprenyl diphosphate (UPP). Confers resistance to bacitracin.</text>
</comment>
<dbReference type="PANTHER" id="PTHR30622:SF4">
    <property type="entry name" value="UNDECAPRENYL-DIPHOSPHATASE"/>
    <property type="match status" value="1"/>
</dbReference>
<dbReference type="EMBL" id="JABMCI010000071">
    <property type="protein sequence ID" value="NUU19816.1"/>
    <property type="molecule type" value="Genomic_DNA"/>
</dbReference>
<keyword evidence="9 17" id="KW-0573">Peptidoglycan synthesis</keyword>
<evidence type="ECO:0000256" key="12">
    <source>
        <dbReference type="ARBA" id="ARBA00023251"/>
    </source>
</evidence>
<evidence type="ECO:0000256" key="4">
    <source>
        <dbReference type="ARBA" id="ARBA00021581"/>
    </source>
</evidence>
<evidence type="ECO:0000256" key="10">
    <source>
        <dbReference type="ARBA" id="ARBA00022989"/>
    </source>
</evidence>
<dbReference type="GO" id="GO:0008360">
    <property type="term" value="P:regulation of cell shape"/>
    <property type="evidence" value="ECO:0007669"/>
    <property type="project" value="UniProtKB-KW"/>
</dbReference>
<feature type="transmembrane region" description="Helical" evidence="17">
    <location>
        <begin position="201"/>
        <end position="219"/>
    </location>
</feature>
<dbReference type="GO" id="GO:0050380">
    <property type="term" value="F:undecaprenyl-diphosphatase activity"/>
    <property type="evidence" value="ECO:0007669"/>
    <property type="project" value="UniProtKB-UniRule"/>
</dbReference>
<dbReference type="GO" id="GO:0005886">
    <property type="term" value="C:plasma membrane"/>
    <property type="evidence" value="ECO:0007669"/>
    <property type="project" value="UniProtKB-SubCell"/>
</dbReference>
<dbReference type="Pfam" id="PF02673">
    <property type="entry name" value="BacA"/>
    <property type="match status" value="1"/>
</dbReference>
<evidence type="ECO:0000256" key="1">
    <source>
        <dbReference type="ARBA" id="ARBA00004651"/>
    </source>
</evidence>
<comment type="subcellular location">
    <subcellularLocation>
        <location evidence="1 17">Cell membrane</location>
        <topology evidence="1 17">Multi-pass membrane protein</topology>
    </subcellularLocation>
</comment>
<dbReference type="GO" id="GO:0071555">
    <property type="term" value="P:cell wall organization"/>
    <property type="evidence" value="ECO:0007669"/>
    <property type="project" value="UniProtKB-KW"/>
</dbReference>
<dbReference type="Proteomes" id="UP000565724">
    <property type="component" value="Unassembled WGS sequence"/>
</dbReference>
<reference evidence="18 19" key="1">
    <citation type="submission" date="2020-05" db="EMBL/GenBank/DDBJ databases">
        <title>Genome Sequencing of Type Strains.</title>
        <authorList>
            <person name="Lemaire J.F."/>
            <person name="Inderbitzin P."/>
            <person name="Gregorio O.A."/>
            <person name="Collins S.B."/>
            <person name="Wespe N."/>
            <person name="Knight-Connoni V."/>
        </authorList>
    </citation>
    <scope>NUCLEOTIDE SEQUENCE [LARGE SCALE GENOMIC DNA]</scope>
    <source>
        <strain evidence="18 19">ATCC 25174</strain>
    </source>
</reference>
<comment type="catalytic activity">
    <reaction evidence="16 17">
        <text>di-trans,octa-cis-undecaprenyl diphosphate + H2O = di-trans,octa-cis-undecaprenyl phosphate + phosphate + H(+)</text>
        <dbReference type="Rhea" id="RHEA:28094"/>
        <dbReference type="ChEBI" id="CHEBI:15377"/>
        <dbReference type="ChEBI" id="CHEBI:15378"/>
        <dbReference type="ChEBI" id="CHEBI:43474"/>
        <dbReference type="ChEBI" id="CHEBI:58405"/>
        <dbReference type="ChEBI" id="CHEBI:60392"/>
        <dbReference type="EC" id="3.6.1.27"/>
    </reaction>
</comment>
<comment type="miscellaneous">
    <text evidence="17">Bacitracin is thought to be involved in the inhibition of peptidoglycan synthesis by sequestering undecaprenyl diphosphate, thereby reducing the pool of lipid carrier available.</text>
</comment>
<dbReference type="NCBIfam" id="NF001392">
    <property type="entry name" value="PRK00281.2-1"/>
    <property type="match status" value="1"/>
</dbReference>
<feature type="transmembrane region" description="Helical" evidence="17">
    <location>
        <begin position="128"/>
        <end position="145"/>
    </location>
</feature>
<evidence type="ECO:0000256" key="9">
    <source>
        <dbReference type="ARBA" id="ARBA00022984"/>
    </source>
</evidence>
<dbReference type="GO" id="GO:0009252">
    <property type="term" value="P:peptidoglycan biosynthetic process"/>
    <property type="evidence" value="ECO:0007669"/>
    <property type="project" value="UniProtKB-KW"/>
</dbReference>
<evidence type="ECO:0000256" key="3">
    <source>
        <dbReference type="ARBA" id="ARBA00012374"/>
    </source>
</evidence>
<proteinExistence type="inferred from homology"/>
<comment type="caution">
    <text evidence="18">The sequence shown here is derived from an EMBL/GenBank/DDBJ whole genome shotgun (WGS) entry which is preliminary data.</text>
</comment>
<feature type="transmembrane region" description="Helical" evidence="17">
    <location>
        <begin position="97"/>
        <end position="116"/>
    </location>
</feature>
<dbReference type="AlphaFoldDB" id="A0A7Y6A4W6"/>
<evidence type="ECO:0000313" key="19">
    <source>
        <dbReference type="Proteomes" id="UP000565724"/>
    </source>
</evidence>
<evidence type="ECO:0000256" key="14">
    <source>
        <dbReference type="ARBA" id="ARBA00032707"/>
    </source>
</evidence>
<dbReference type="RefSeq" id="WP_175349799.1">
    <property type="nucleotide sequence ID" value="NZ_JABMCI010000071.1"/>
</dbReference>
<evidence type="ECO:0000256" key="11">
    <source>
        <dbReference type="ARBA" id="ARBA00023136"/>
    </source>
</evidence>
<keyword evidence="11 17" id="KW-0472">Membrane</keyword>
<gene>
    <name evidence="17" type="primary">uppP</name>
    <name evidence="18" type="ORF">HP550_21440</name>
</gene>
<keyword evidence="8 17" id="KW-0133">Cell shape</keyword>
<evidence type="ECO:0000313" key="18">
    <source>
        <dbReference type="EMBL" id="NUU19816.1"/>
    </source>
</evidence>
<evidence type="ECO:0000256" key="2">
    <source>
        <dbReference type="ARBA" id="ARBA00010621"/>
    </source>
</evidence>
<feature type="transmembrane region" description="Helical" evidence="17">
    <location>
        <begin position="267"/>
        <end position="286"/>
    </location>
</feature>
<keyword evidence="7 17" id="KW-0378">Hydrolase</keyword>
<dbReference type="GO" id="GO:0046677">
    <property type="term" value="P:response to antibiotic"/>
    <property type="evidence" value="ECO:0007669"/>
    <property type="project" value="UniProtKB-UniRule"/>
</dbReference>
<dbReference type="HAMAP" id="MF_01006">
    <property type="entry name" value="Undec_diphosphatase"/>
    <property type="match status" value="1"/>
</dbReference>
<dbReference type="EC" id="3.6.1.27" evidence="3 17"/>
<evidence type="ECO:0000256" key="15">
    <source>
        <dbReference type="ARBA" id="ARBA00032932"/>
    </source>
</evidence>
<accession>A0A7Y6A4W6</accession>
<keyword evidence="13 17" id="KW-0961">Cell wall biogenesis/degradation</keyword>
<keyword evidence="5 17" id="KW-1003">Cell membrane</keyword>
<dbReference type="InterPro" id="IPR003824">
    <property type="entry name" value="UppP"/>
</dbReference>
<sequence>MGLGEAILLGLVQGLTEFLPISSSAHLRIVGDLLGSDPGAAFTAITQLGTETAVILYFRHDIARIASAWWRAIRGDHGTDWRSRAGMPAGQVADHDALMAWFIAIGSLPIVVLGLLFQDSIEQTFRNLWLIALTLAGFALVLGWADGRGAKQRPLTQLTGRHAVQFGFWQALALIPGVSRSGGTITGGLLMGYTREAAARYSFLLAIPAVFGSGLFQLAKSVDDFGKGGTPGFGATLVATLVAFVVGYLVIIVFLKIVSTFSYKPFVYYRLGLAALVVILLLTGVLDANSAPVTT</sequence>
<evidence type="ECO:0000256" key="17">
    <source>
        <dbReference type="HAMAP-Rule" id="MF_01006"/>
    </source>
</evidence>
<comment type="similarity">
    <text evidence="2 17">Belongs to the UppP family.</text>
</comment>
<dbReference type="NCBIfam" id="TIGR00753">
    <property type="entry name" value="undec_PP_bacA"/>
    <property type="match status" value="1"/>
</dbReference>
<evidence type="ECO:0000256" key="7">
    <source>
        <dbReference type="ARBA" id="ARBA00022801"/>
    </source>
</evidence>
<keyword evidence="6 17" id="KW-0812">Transmembrane</keyword>
<evidence type="ECO:0000256" key="8">
    <source>
        <dbReference type="ARBA" id="ARBA00022960"/>
    </source>
</evidence>
<organism evidence="18 19">
    <name type="scientific">Cellulomonas humilata</name>
    <dbReference type="NCBI Taxonomy" id="144055"/>
    <lineage>
        <taxon>Bacteria</taxon>
        <taxon>Bacillati</taxon>
        <taxon>Actinomycetota</taxon>
        <taxon>Actinomycetes</taxon>
        <taxon>Micrococcales</taxon>
        <taxon>Cellulomonadaceae</taxon>
        <taxon>Cellulomonas</taxon>
    </lineage>
</organism>
<feature type="transmembrane region" description="Helical" evidence="17">
    <location>
        <begin position="231"/>
        <end position="255"/>
    </location>
</feature>
<evidence type="ECO:0000256" key="13">
    <source>
        <dbReference type="ARBA" id="ARBA00023316"/>
    </source>
</evidence>